<keyword evidence="1" id="KW-1133">Transmembrane helix</keyword>
<keyword evidence="1" id="KW-0472">Membrane</keyword>
<dbReference type="InterPro" id="IPR005182">
    <property type="entry name" value="YdbS-like_PH"/>
</dbReference>
<dbReference type="OrthoDB" id="8481729at2"/>
<feature type="transmembrane region" description="Helical" evidence="1">
    <location>
        <begin position="194"/>
        <end position="214"/>
    </location>
</feature>
<organism evidence="3 4">
    <name type="scientific">Altericroceibacterium indicum</name>
    <dbReference type="NCBI Taxonomy" id="374177"/>
    <lineage>
        <taxon>Bacteria</taxon>
        <taxon>Pseudomonadati</taxon>
        <taxon>Pseudomonadota</taxon>
        <taxon>Alphaproteobacteria</taxon>
        <taxon>Sphingomonadales</taxon>
        <taxon>Erythrobacteraceae</taxon>
        <taxon>Altericroceibacterium</taxon>
    </lineage>
</organism>
<comment type="caution">
    <text evidence="3">The sequence shown here is derived from an EMBL/GenBank/DDBJ whole genome shotgun (WGS) entry which is preliminary data.</text>
</comment>
<feature type="transmembrane region" description="Helical" evidence="1">
    <location>
        <begin position="402"/>
        <end position="418"/>
    </location>
</feature>
<evidence type="ECO:0000259" key="2">
    <source>
        <dbReference type="Pfam" id="PF03703"/>
    </source>
</evidence>
<proteinExistence type="predicted"/>
<dbReference type="PANTHER" id="PTHR34473">
    <property type="entry name" value="UPF0699 TRANSMEMBRANE PROTEIN YDBS"/>
    <property type="match status" value="1"/>
</dbReference>
<protein>
    <submittedName>
        <fullName evidence="3">PH domain-containing protein</fullName>
    </submittedName>
</protein>
<feature type="transmembrane region" description="Helical" evidence="1">
    <location>
        <begin position="50"/>
        <end position="72"/>
    </location>
</feature>
<name>A0A845ABA1_9SPHN</name>
<dbReference type="InterPro" id="IPR014529">
    <property type="entry name" value="UCP026631"/>
</dbReference>
<dbReference type="Proteomes" id="UP000460561">
    <property type="component" value="Unassembled WGS sequence"/>
</dbReference>
<feature type="domain" description="YdbS-like PH" evidence="2">
    <location>
        <begin position="282"/>
        <end position="328"/>
    </location>
</feature>
<gene>
    <name evidence="3" type="ORF">GRI39_07200</name>
</gene>
<dbReference type="PIRSF" id="PIRSF026631">
    <property type="entry name" value="UCP026631"/>
    <property type="match status" value="1"/>
</dbReference>
<dbReference type="AlphaFoldDB" id="A0A845ABA1"/>
<sequence length="514" mass="56321">MTGEGGIPPYQGQRTSPLGFIVQVVENLRKAILPIIALMFGSQQFGDTPVVVGLLIGLAIIVFNVAVAWLGWTRRRYFVGDEDVRVESGIFSRDARSVPYERIQDVSLEQKLIPRILGLTSICFETGAGGKDELKLSFVTQSEGERLRTLVRERREDHALGSARQEARAEAATAAAGVAEPESRLLFTMGPGRLALFGLFEFSLIIFALLAGALQQLDSFLPYSVWSLDDWRGFASSQMSWIGAWGVVGPVIVGTVVTITIGLIGLATGIARTVARDWGFTLERNARGFRRRRGLFTRTDVVMPVHRVQAARITTGCLRRLFGWHGLKFISLAQDSGSESHVVAPFAQMDEIWPIVREAGLSAPPADARWHLPKSDRWVVLGILGAIPVLAMIAFLAMEGRWLLALAAGLVVLPMLGLRQYFSFARHRYAVGVRQIFVREGLVTPELVIAQQIRLQTVEIARGPLGRWLGYCTVHFGLAGGKLSIPGVPIAEAFALRESVLNSIAAVDFSDLPQ</sequence>
<feature type="domain" description="YdbS-like PH" evidence="2">
    <location>
        <begin position="72"/>
        <end position="149"/>
    </location>
</feature>
<accession>A0A845ABA1</accession>
<dbReference type="PANTHER" id="PTHR34473:SF2">
    <property type="entry name" value="UPF0699 TRANSMEMBRANE PROTEIN YDBT"/>
    <property type="match status" value="1"/>
</dbReference>
<evidence type="ECO:0000256" key="1">
    <source>
        <dbReference type="SAM" id="Phobius"/>
    </source>
</evidence>
<dbReference type="Pfam" id="PF03703">
    <property type="entry name" value="bPH_2"/>
    <property type="match status" value="3"/>
</dbReference>
<evidence type="ECO:0000313" key="3">
    <source>
        <dbReference type="EMBL" id="MXP25826.1"/>
    </source>
</evidence>
<dbReference type="EMBL" id="WTYQ01000002">
    <property type="protein sequence ID" value="MXP25826.1"/>
    <property type="molecule type" value="Genomic_DNA"/>
</dbReference>
<reference evidence="3 4" key="1">
    <citation type="submission" date="2019-12" db="EMBL/GenBank/DDBJ databases">
        <title>Genomic-based taxomic classification of the family Erythrobacteraceae.</title>
        <authorList>
            <person name="Xu L."/>
        </authorList>
    </citation>
    <scope>NUCLEOTIDE SEQUENCE [LARGE SCALE GENOMIC DNA]</scope>
    <source>
        <strain evidence="3 4">DSM 18604</strain>
    </source>
</reference>
<feature type="transmembrane region" description="Helical" evidence="1">
    <location>
        <begin position="378"/>
        <end position="396"/>
    </location>
</feature>
<feature type="transmembrane region" description="Helical" evidence="1">
    <location>
        <begin position="242"/>
        <end position="266"/>
    </location>
</feature>
<feature type="domain" description="YdbS-like PH" evidence="2">
    <location>
        <begin position="426"/>
        <end position="499"/>
    </location>
</feature>
<keyword evidence="4" id="KW-1185">Reference proteome</keyword>
<dbReference type="RefSeq" id="WP_160739009.1">
    <property type="nucleotide sequence ID" value="NZ_WTYQ01000002.1"/>
</dbReference>
<evidence type="ECO:0000313" key="4">
    <source>
        <dbReference type="Proteomes" id="UP000460561"/>
    </source>
</evidence>
<keyword evidence="1" id="KW-0812">Transmembrane</keyword>